<evidence type="ECO:0000313" key="12">
    <source>
        <dbReference type="Proteomes" id="UP000308092"/>
    </source>
</evidence>
<feature type="region of interest" description="Disordered" evidence="7">
    <location>
        <begin position="1"/>
        <end position="25"/>
    </location>
</feature>
<evidence type="ECO:0000313" key="10">
    <source>
        <dbReference type="EMBL" id="KAA8645346.1"/>
    </source>
</evidence>
<dbReference type="Gene3D" id="1.20.1740.10">
    <property type="entry name" value="Amino acid/polyamine transporter I"/>
    <property type="match status" value="1"/>
</dbReference>
<feature type="compositionally biased region" description="Basic and acidic residues" evidence="7">
    <location>
        <begin position="10"/>
        <end position="25"/>
    </location>
</feature>
<dbReference type="PROSITE" id="PS00218">
    <property type="entry name" value="AMINO_ACID_PERMEASE_1"/>
    <property type="match status" value="1"/>
</dbReference>
<dbReference type="EMBL" id="SOSA01000254">
    <property type="protein sequence ID" value="THC93612.1"/>
    <property type="molecule type" value="Genomic_DNA"/>
</dbReference>
<feature type="transmembrane region" description="Helical" evidence="8">
    <location>
        <begin position="392"/>
        <end position="413"/>
    </location>
</feature>
<protein>
    <recommendedName>
        <fullName evidence="9">Amino acid permease/ SLC12A domain-containing protein</fullName>
    </recommendedName>
</protein>
<dbReference type="PANTHER" id="PTHR43341:SF37">
    <property type="entry name" value="AMINO ACID TRANSPORTER (EUROFUNG)"/>
    <property type="match status" value="1"/>
</dbReference>
<dbReference type="GO" id="GO:0016020">
    <property type="term" value="C:membrane"/>
    <property type="evidence" value="ECO:0007669"/>
    <property type="project" value="UniProtKB-SubCell"/>
</dbReference>
<keyword evidence="3 8" id="KW-0812">Transmembrane</keyword>
<dbReference type="Proteomes" id="UP000324241">
    <property type="component" value="Unassembled WGS sequence"/>
</dbReference>
<dbReference type="GO" id="GO:0015171">
    <property type="term" value="F:amino acid transmembrane transporter activity"/>
    <property type="evidence" value="ECO:0007669"/>
    <property type="project" value="TreeGrafter"/>
</dbReference>
<dbReference type="InterPro" id="IPR004840">
    <property type="entry name" value="Amino_acid_permease_CS"/>
</dbReference>
<gene>
    <name evidence="10" type="ORF">ATNIH1004_006765</name>
    <name evidence="11" type="ORF">EYZ11_006896</name>
</gene>
<reference evidence="10 13" key="2">
    <citation type="submission" date="2019-08" db="EMBL/GenBank/DDBJ databases">
        <title>The genome sequence of a newly discovered highly antifungal drug resistant Aspergillus species, Aspergillus tanneri NIH 1004.</title>
        <authorList>
            <person name="Mounaud S."/>
            <person name="Singh I."/>
            <person name="Joardar V."/>
            <person name="Pakala S."/>
            <person name="Pakala S."/>
            <person name="Venepally P."/>
            <person name="Chung J.K."/>
            <person name="Losada L."/>
            <person name="Nierman W.C."/>
        </authorList>
    </citation>
    <scope>NUCLEOTIDE SEQUENCE [LARGE SCALE GENOMIC DNA]</scope>
    <source>
        <strain evidence="10 13">NIH1004</strain>
    </source>
</reference>
<keyword evidence="4" id="KW-0029">Amino-acid transport</keyword>
<dbReference type="Proteomes" id="UP000308092">
    <property type="component" value="Unassembled WGS sequence"/>
</dbReference>
<feature type="transmembrane region" description="Helical" evidence="8">
    <location>
        <begin position="363"/>
        <end position="380"/>
    </location>
</feature>
<feature type="transmembrane region" description="Helical" evidence="8">
    <location>
        <begin position="320"/>
        <end position="342"/>
    </location>
</feature>
<reference evidence="11 12" key="1">
    <citation type="submission" date="2019-03" db="EMBL/GenBank/DDBJ databases">
        <title>The genome sequence of a newly discovered highly antifungal drug resistant Aspergillus species, Aspergillus tanneri NIH 1004.</title>
        <authorList>
            <person name="Mounaud S."/>
            <person name="Singh I."/>
            <person name="Joardar V."/>
            <person name="Pakala S."/>
            <person name="Pakala S."/>
            <person name="Venepally P."/>
            <person name="Hoover J."/>
            <person name="Nierman W."/>
            <person name="Chung J."/>
            <person name="Losada L."/>
        </authorList>
    </citation>
    <scope>NUCLEOTIDE SEQUENCE [LARGE SCALE GENOMIC DNA]</scope>
    <source>
        <strain evidence="11 12">NIH1004</strain>
    </source>
</reference>
<proteinExistence type="predicted"/>
<evidence type="ECO:0000256" key="2">
    <source>
        <dbReference type="ARBA" id="ARBA00022448"/>
    </source>
</evidence>
<name>A0A4S3JEM3_9EURO</name>
<feature type="transmembrane region" description="Helical" evidence="8">
    <location>
        <begin position="186"/>
        <end position="206"/>
    </location>
</feature>
<dbReference type="PANTHER" id="PTHR43341">
    <property type="entry name" value="AMINO ACID PERMEASE"/>
    <property type="match status" value="1"/>
</dbReference>
<keyword evidence="5 8" id="KW-1133">Transmembrane helix</keyword>
<keyword evidence="6 8" id="KW-0472">Membrane</keyword>
<dbReference type="Pfam" id="PF00324">
    <property type="entry name" value="AA_permease"/>
    <property type="match status" value="1"/>
</dbReference>
<dbReference type="VEuPathDB" id="FungiDB:EYZ11_006896"/>
<evidence type="ECO:0000259" key="9">
    <source>
        <dbReference type="Pfam" id="PF00324"/>
    </source>
</evidence>
<evidence type="ECO:0000256" key="7">
    <source>
        <dbReference type="SAM" id="MobiDB-lite"/>
    </source>
</evidence>
<dbReference type="EMBL" id="QUQM01000007">
    <property type="protein sequence ID" value="KAA8645346.1"/>
    <property type="molecule type" value="Genomic_DNA"/>
</dbReference>
<feature type="transmembrane region" description="Helical" evidence="8">
    <location>
        <begin position="434"/>
        <end position="452"/>
    </location>
</feature>
<evidence type="ECO:0000256" key="3">
    <source>
        <dbReference type="ARBA" id="ARBA00022692"/>
    </source>
</evidence>
<dbReference type="RefSeq" id="XP_033424707.1">
    <property type="nucleotide sequence ID" value="XM_033571392.1"/>
</dbReference>
<dbReference type="GeneID" id="54329467"/>
<dbReference type="FunFam" id="1.20.1740.10:FF:000070">
    <property type="entry name" value="Amino acid transporter (Eurofung)"/>
    <property type="match status" value="1"/>
</dbReference>
<feature type="transmembrane region" description="Helical" evidence="8">
    <location>
        <begin position="152"/>
        <end position="174"/>
    </location>
</feature>
<keyword evidence="2" id="KW-0813">Transport</keyword>
<dbReference type="STRING" id="1220188.A0A4S3JEM3"/>
<evidence type="ECO:0000313" key="13">
    <source>
        <dbReference type="Proteomes" id="UP000324241"/>
    </source>
</evidence>
<feature type="transmembrane region" description="Helical" evidence="8">
    <location>
        <begin position="73"/>
        <end position="98"/>
    </location>
</feature>
<feature type="transmembrane region" description="Helical" evidence="8">
    <location>
        <begin position="261"/>
        <end position="280"/>
    </location>
</feature>
<comment type="caution">
    <text evidence="11">The sequence shown here is derived from an EMBL/GenBank/DDBJ whole genome shotgun (WGS) entry which is preliminary data.</text>
</comment>
<organism evidence="11 12">
    <name type="scientific">Aspergillus tanneri</name>
    <dbReference type="NCBI Taxonomy" id="1220188"/>
    <lineage>
        <taxon>Eukaryota</taxon>
        <taxon>Fungi</taxon>
        <taxon>Dikarya</taxon>
        <taxon>Ascomycota</taxon>
        <taxon>Pezizomycotina</taxon>
        <taxon>Eurotiomycetes</taxon>
        <taxon>Eurotiomycetidae</taxon>
        <taxon>Eurotiales</taxon>
        <taxon>Aspergillaceae</taxon>
        <taxon>Aspergillus</taxon>
        <taxon>Aspergillus subgen. Circumdati</taxon>
    </lineage>
</organism>
<feature type="transmembrane region" description="Helical" evidence="8">
    <location>
        <begin position="44"/>
        <end position="61"/>
    </location>
</feature>
<evidence type="ECO:0000256" key="1">
    <source>
        <dbReference type="ARBA" id="ARBA00004141"/>
    </source>
</evidence>
<evidence type="ECO:0000256" key="4">
    <source>
        <dbReference type="ARBA" id="ARBA00022970"/>
    </source>
</evidence>
<evidence type="ECO:0000256" key="5">
    <source>
        <dbReference type="ARBA" id="ARBA00022989"/>
    </source>
</evidence>
<feature type="domain" description="Amino acid permease/ SLC12A" evidence="9">
    <location>
        <begin position="43"/>
        <end position="493"/>
    </location>
</feature>
<evidence type="ECO:0000256" key="6">
    <source>
        <dbReference type="ARBA" id="ARBA00023136"/>
    </source>
</evidence>
<accession>A0A4S3JEM3</accession>
<keyword evidence="12" id="KW-1185">Reference proteome</keyword>
<sequence>MASDTTSNKTSEKTIEPEPSPREVADIDHGAETDLHRTLSTRHITMIALGSSIGMGLWLGSGTSLANGGPAAIVIGYVLSGSMIWSVSHSIGEMAVLYPLPSAFVQWTSMFVDPAAAFALGWSYWLSYFITIANELQGINTVLSFWTHKVPVAAWISIFWVVITLINVAAVRFFAEVEVVSSTIKFSWIIVVIISLIVVSAGGAPAEGPIGFRYWNVEPFTNGFKGFLSVVPTCIFAMSGSESCALVAAETSNPRKSVPRAVGSMWLRLSLFYILGSFVITTTVDPKDKNLFGGDGVNASPFVIAYRNAGLDPLAHMMNAVIFISVLSTGTISGYGGARTLMGMAHLNIAPKIFGKADKTGRPLASLFITLLIGGGLSYLNVSNKGADVFTWFSNLTSLLTLFGWGMICLSHIRMRYAWKIQGRDPSELPWKSWTYPYGAYWGLVWCVLLVITEFYVSVWPLGGSPNVKNFFANYVSVVAIVVIYLAARLYYRGPWWIDARTIDLDGMRRFYADTADVEAKTHGGIISKMVKAITD</sequence>
<dbReference type="OrthoDB" id="3900342at2759"/>
<evidence type="ECO:0000313" key="11">
    <source>
        <dbReference type="EMBL" id="THC93612.1"/>
    </source>
</evidence>
<dbReference type="InterPro" id="IPR050524">
    <property type="entry name" value="APC_YAT"/>
</dbReference>
<dbReference type="AlphaFoldDB" id="A0A4S3JEM3"/>
<dbReference type="InterPro" id="IPR004841">
    <property type="entry name" value="AA-permease/SLC12A_dom"/>
</dbReference>
<evidence type="ECO:0000256" key="8">
    <source>
        <dbReference type="SAM" id="Phobius"/>
    </source>
</evidence>
<feature type="transmembrane region" description="Helical" evidence="8">
    <location>
        <begin position="110"/>
        <end position="132"/>
    </location>
</feature>
<dbReference type="PIRSF" id="PIRSF006060">
    <property type="entry name" value="AA_transporter"/>
    <property type="match status" value="1"/>
</dbReference>
<feature type="transmembrane region" description="Helical" evidence="8">
    <location>
        <begin position="472"/>
        <end position="492"/>
    </location>
</feature>
<feature type="transmembrane region" description="Helical" evidence="8">
    <location>
        <begin position="226"/>
        <end position="249"/>
    </location>
</feature>
<comment type="subcellular location">
    <subcellularLocation>
        <location evidence="1">Membrane</location>
        <topology evidence="1">Multi-pass membrane protein</topology>
    </subcellularLocation>
</comment>